<dbReference type="InterPro" id="IPR055066">
    <property type="entry name" value="AASDHPPT_N"/>
</dbReference>
<dbReference type="SUPFAM" id="SSF56214">
    <property type="entry name" value="4'-phosphopantetheinyl transferase"/>
    <property type="match status" value="2"/>
</dbReference>
<dbReference type="EMBL" id="JAGSOG010000099">
    <property type="protein sequence ID" value="MBR7835539.1"/>
    <property type="molecule type" value="Genomic_DNA"/>
</dbReference>
<keyword evidence="6" id="KW-1185">Reference proteome</keyword>
<dbReference type="GO" id="GO:0005829">
    <property type="term" value="C:cytosol"/>
    <property type="evidence" value="ECO:0007669"/>
    <property type="project" value="TreeGrafter"/>
</dbReference>
<evidence type="ECO:0000313" key="5">
    <source>
        <dbReference type="EMBL" id="MBR7835539.1"/>
    </source>
</evidence>
<organism evidence="5 6">
    <name type="scientific">Actinospica durhamensis</name>
    <dbReference type="NCBI Taxonomy" id="1508375"/>
    <lineage>
        <taxon>Bacteria</taxon>
        <taxon>Bacillati</taxon>
        <taxon>Actinomycetota</taxon>
        <taxon>Actinomycetes</taxon>
        <taxon>Catenulisporales</taxon>
        <taxon>Actinospicaceae</taxon>
        <taxon>Actinospica</taxon>
    </lineage>
</organism>
<feature type="domain" description="4'-phosphopantetheinyl transferase" evidence="3">
    <location>
        <begin position="124"/>
        <end position="209"/>
    </location>
</feature>
<dbReference type="GO" id="GO:0019878">
    <property type="term" value="P:lysine biosynthetic process via aminoadipic acid"/>
    <property type="evidence" value="ECO:0007669"/>
    <property type="project" value="TreeGrafter"/>
</dbReference>
<dbReference type="Pfam" id="PF01648">
    <property type="entry name" value="ACPS"/>
    <property type="match status" value="1"/>
</dbReference>
<dbReference type="InterPro" id="IPR008278">
    <property type="entry name" value="4-PPantetheinyl_Trfase_dom"/>
</dbReference>
<dbReference type="RefSeq" id="WP_212530032.1">
    <property type="nucleotide sequence ID" value="NZ_JAGSOG010000099.1"/>
</dbReference>
<dbReference type="InterPro" id="IPR050559">
    <property type="entry name" value="P-Pant_transferase_sf"/>
</dbReference>
<comment type="similarity">
    <text evidence="1">Belongs to the P-Pant transferase superfamily. Gsp/Sfp/HetI/AcpT family.</text>
</comment>
<dbReference type="Pfam" id="PF22624">
    <property type="entry name" value="AASDHPPT_N"/>
    <property type="match status" value="1"/>
</dbReference>
<accession>A0A941EV03</accession>
<keyword evidence="2 5" id="KW-0808">Transferase</keyword>
<sequence length="239" mass="25853">MSMRPHEGADADVVHVWLAGDDVPEPALTRMHALLDAEEQRRAAAFLRPDHRRRFIVAHAAARSIVGARLGVPAEQIRWRIGPHGKPSVAGPHPGPDSAPRAGIEVNLSHSGSLCAVAVSATRPVGVDVQRLCPGMDVAAMARRYFAAPEVAFVLADTSPEVRSSRFIRLWARKEAMVKAAGGRLLRGMPVSVLDRSVVDFDDRAHRLADLTAPAGFHAAVALGGDRPYHVVESWWSSR</sequence>
<evidence type="ECO:0000313" key="6">
    <source>
        <dbReference type="Proteomes" id="UP000675781"/>
    </source>
</evidence>
<proteinExistence type="inferred from homology"/>
<evidence type="ECO:0000256" key="2">
    <source>
        <dbReference type="ARBA" id="ARBA00022679"/>
    </source>
</evidence>
<feature type="domain" description="4'-phosphopantetheinyl transferase N-terminal" evidence="4">
    <location>
        <begin position="28"/>
        <end position="119"/>
    </location>
</feature>
<dbReference type="AlphaFoldDB" id="A0A941EV03"/>
<dbReference type="PANTHER" id="PTHR12215">
    <property type="entry name" value="PHOSPHOPANTETHEINE TRANSFERASE"/>
    <property type="match status" value="1"/>
</dbReference>
<reference evidence="5" key="1">
    <citation type="submission" date="2021-04" db="EMBL/GenBank/DDBJ databases">
        <title>Genome based classification of Actinospica acidithermotolerans sp. nov., an actinobacterium isolated from an Indonesian hot spring.</title>
        <authorList>
            <person name="Kusuma A.B."/>
            <person name="Putra K.E."/>
            <person name="Nafisah S."/>
            <person name="Loh J."/>
            <person name="Nouioui I."/>
            <person name="Goodfellow M."/>
        </authorList>
    </citation>
    <scope>NUCLEOTIDE SEQUENCE</scope>
    <source>
        <strain evidence="5">CSCA 57</strain>
    </source>
</reference>
<gene>
    <name evidence="5" type="ORF">KDL01_19845</name>
</gene>
<evidence type="ECO:0000256" key="1">
    <source>
        <dbReference type="ARBA" id="ARBA00010990"/>
    </source>
</evidence>
<dbReference type="Proteomes" id="UP000675781">
    <property type="component" value="Unassembled WGS sequence"/>
</dbReference>
<evidence type="ECO:0000259" key="4">
    <source>
        <dbReference type="Pfam" id="PF22624"/>
    </source>
</evidence>
<evidence type="ECO:0000259" key="3">
    <source>
        <dbReference type="Pfam" id="PF01648"/>
    </source>
</evidence>
<dbReference type="InterPro" id="IPR037143">
    <property type="entry name" value="4-PPantetheinyl_Trfase_dom_sf"/>
</dbReference>
<dbReference type="Gene3D" id="3.90.470.20">
    <property type="entry name" value="4'-phosphopantetheinyl transferase domain"/>
    <property type="match status" value="1"/>
</dbReference>
<comment type="caution">
    <text evidence="5">The sequence shown here is derived from an EMBL/GenBank/DDBJ whole genome shotgun (WGS) entry which is preliminary data.</text>
</comment>
<dbReference type="PANTHER" id="PTHR12215:SF10">
    <property type="entry name" value="L-AMINOADIPATE-SEMIALDEHYDE DEHYDROGENASE-PHOSPHOPANTETHEINYL TRANSFERASE"/>
    <property type="match status" value="1"/>
</dbReference>
<protein>
    <submittedName>
        <fullName evidence="5">4'-phosphopantetheinyl transferase superfamily protein</fullName>
    </submittedName>
</protein>
<name>A0A941EV03_9ACTN</name>
<dbReference type="GO" id="GO:0000287">
    <property type="term" value="F:magnesium ion binding"/>
    <property type="evidence" value="ECO:0007669"/>
    <property type="project" value="InterPro"/>
</dbReference>
<dbReference type="GO" id="GO:0008897">
    <property type="term" value="F:holo-[acyl-carrier-protein] synthase activity"/>
    <property type="evidence" value="ECO:0007669"/>
    <property type="project" value="InterPro"/>
</dbReference>